<protein>
    <recommendedName>
        <fullName evidence="2 14">Threonine--tRNA ligase</fullName>
        <ecNumber evidence="2 14">6.1.1.3</ecNumber>
    </recommendedName>
</protein>
<dbReference type="PRINTS" id="PR01047">
    <property type="entry name" value="TRNASYNTHTHR"/>
</dbReference>
<dbReference type="Gene3D" id="3.30.930.10">
    <property type="entry name" value="Bira Bifunctional Protein, Domain 2"/>
    <property type="match status" value="1"/>
</dbReference>
<evidence type="ECO:0000256" key="3">
    <source>
        <dbReference type="ARBA" id="ARBA00022490"/>
    </source>
</evidence>
<keyword evidence="10" id="KW-0694">RNA-binding</keyword>
<dbReference type="CDD" id="cd01667">
    <property type="entry name" value="TGS_ThrRS"/>
    <property type="match status" value="1"/>
</dbReference>
<dbReference type="EC" id="6.1.1.3" evidence="2 14"/>
<dbReference type="Pfam" id="PF07973">
    <property type="entry name" value="tRNA_SAD"/>
    <property type="match status" value="1"/>
</dbReference>
<evidence type="ECO:0000256" key="10">
    <source>
        <dbReference type="ARBA" id="ARBA00022884"/>
    </source>
</evidence>
<evidence type="ECO:0000313" key="18">
    <source>
        <dbReference type="Proteomes" id="UP000823629"/>
    </source>
</evidence>
<keyword evidence="11" id="KW-0648">Protein biosynthesis</keyword>
<evidence type="ECO:0000256" key="4">
    <source>
        <dbReference type="ARBA" id="ARBA00022555"/>
    </source>
</evidence>
<evidence type="ECO:0000256" key="7">
    <source>
        <dbReference type="ARBA" id="ARBA00022741"/>
    </source>
</evidence>
<keyword evidence="9" id="KW-0067">ATP-binding</keyword>
<evidence type="ECO:0000259" key="15">
    <source>
        <dbReference type="PROSITE" id="PS50862"/>
    </source>
</evidence>
<dbReference type="SMART" id="SM00863">
    <property type="entry name" value="tRNA_SAD"/>
    <property type="match status" value="1"/>
</dbReference>
<dbReference type="InterPro" id="IPR012676">
    <property type="entry name" value="TGS-like"/>
</dbReference>
<dbReference type="GO" id="GO:0016740">
    <property type="term" value="F:transferase activity"/>
    <property type="evidence" value="ECO:0007669"/>
    <property type="project" value="UniProtKB-ARBA"/>
</dbReference>
<dbReference type="SUPFAM" id="SSF55681">
    <property type="entry name" value="Class II aaRS and biotin synthetases"/>
    <property type="match status" value="1"/>
</dbReference>
<dbReference type="InterPro" id="IPR002314">
    <property type="entry name" value="aa-tRNA-synt_IIb"/>
</dbReference>
<dbReference type="GO" id="GO:0004829">
    <property type="term" value="F:threonine-tRNA ligase activity"/>
    <property type="evidence" value="ECO:0007669"/>
    <property type="project" value="UniProtKB-UniRule"/>
</dbReference>
<evidence type="ECO:0000259" key="16">
    <source>
        <dbReference type="PROSITE" id="PS51880"/>
    </source>
</evidence>
<evidence type="ECO:0000256" key="1">
    <source>
        <dbReference type="ARBA" id="ARBA00008226"/>
    </source>
</evidence>
<dbReference type="Pfam" id="PF00587">
    <property type="entry name" value="tRNA-synt_2b"/>
    <property type="match status" value="1"/>
</dbReference>
<feature type="non-terminal residue" evidence="17">
    <location>
        <position position="388"/>
    </location>
</feature>
<organism evidence="17 18">
    <name type="scientific">Candidatus Scatoplasma merdavium</name>
    <dbReference type="NCBI Taxonomy" id="2840932"/>
    <lineage>
        <taxon>Bacteria</taxon>
        <taxon>Bacillati</taxon>
        <taxon>Bacillota</taxon>
        <taxon>Bacilli</taxon>
        <taxon>Bacillales</taxon>
        <taxon>Candidatus Scatoplasma</taxon>
    </lineage>
</organism>
<dbReference type="Gene3D" id="3.30.980.10">
    <property type="entry name" value="Threonyl-trna Synthetase, Chain A, domain 2"/>
    <property type="match status" value="1"/>
</dbReference>
<name>A0A9D9D9H5_9BACL</name>
<dbReference type="InterPro" id="IPR002320">
    <property type="entry name" value="Thr-tRNA-ligase_IIa"/>
</dbReference>
<evidence type="ECO:0000313" key="17">
    <source>
        <dbReference type="EMBL" id="MBO8414348.1"/>
    </source>
</evidence>
<evidence type="ECO:0000256" key="12">
    <source>
        <dbReference type="ARBA" id="ARBA00023146"/>
    </source>
</evidence>
<dbReference type="Gene3D" id="3.10.20.30">
    <property type="match status" value="1"/>
</dbReference>
<reference evidence="17" key="1">
    <citation type="submission" date="2020-10" db="EMBL/GenBank/DDBJ databases">
        <authorList>
            <person name="Gilroy R."/>
        </authorList>
    </citation>
    <scope>NUCLEOTIDE SEQUENCE</scope>
    <source>
        <strain evidence="17">1748</strain>
    </source>
</reference>
<dbReference type="FunFam" id="3.30.930.10:FF:000002">
    <property type="entry name" value="Threonine--tRNA ligase"/>
    <property type="match status" value="1"/>
</dbReference>
<comment type="catalytic activity">
    <reaction evidence="13">
        <text>tRNA(Thr) + L-threonine + ATP = L-threonyl-tRNA(Thr) + AMP + diphosphate + H(+)</text>
        <dbReference type="Rhea" id="RHEA:24624"/>
        <dbReference type="Rhea" id="RHEA-COMP:9670"/>
        <dbReference type="Rhea" id="RHEA-COMP:9704"/>
        <dbReference type="ChEBI" id="CHEBI:15378"/>
        <dbReference type="ChEBI" id="CHEBI:30616"/>
        <dbReference type="ChEBI" id="CHEBI:33019"/>
        <dbReference type="ChEBI" id="CHEBI:57926"/>
        <dbReference type="ChEBI" id="CHEBI:78442"/>
        <dbReference type="ChEBI" id="CHEBI:78534"/>
        <dbReference type="ChEBI" id="CHEBI:456215"/>
        <dbReference type="EC" id="6.1.1.3"/>
    </reaction>
</comment>
<keyword evidence="3" id="KW-0963">Cytoplasm</keyword>
<dbReference type="InterPro" id="IPR004095">
    <property type="entry name" value="TGS"/>
</dbReference>
<keyword evidence="7" id="KW-0547">Nucleotide-binding</keyword>
<evidence type="ECO:0000256" key="2">
    <source>
        <dbReference type="ARBA" id="ARBA00013163"/>
    </source>
</evidence>
<comment type="similarity">
    <text evidence="1">Belongs to the class-II aminoacyl-tRNA synthetase family.</text>
</comment>
<accession>A0A9D9D9H5</accession>
<dbReference type="InterPro" id="IPR018163">
    <property type="entry name" value="Thr/Ala-tRNA-synth_IIc_edit"/>
</dbReference>
<feature type="domain" description="TGS" evidence="16">
    <location>
        <begin position="1"/>
        <end position="60"/>
    </location>
</feature>
<comment type="caution">
    <text evidence="17">The sequence shown here is derived from an EMBL/GenBank/DDBJ whole genome shotgun (WGS) entry which is preliminary data.</text>
</comment>
<evidence type="ECO:0000256" key="14">
    <source>
        <dbReference type="NCBIfam" id="TIGR00418"/>
    </source>
</evidence>
<dbReference type="NCBIfam" id="TIGR00418">
    <property type="entry name" value="thrS"/>
    <property type="match status" value="1"/>
</dbReference>
<dbReference type="InterPro" id="IPR012675">
    <property type="entry name" value="Beta-grasp_dom_sf"/>
</dbReference>
<evidence type="ECO:0000256" key="13">
    <source>
        <dbReference type="ARBA" id="ARBA00049515"/>
    </source>
</evidence>
<dbReference type="GO" id="GO:0005524">
    <property type="term" value="F:ATP binding"/>
    <property type="evidence" value="ECO:0007669"/>
    <property type="project" value="UniProtKB-KW"/>
</dbReference>
<dbReference type="PROSITE" id="PS51880">
    <property type="entry name" value="TGS"/>
    <property type="match status" value="1"/>
</dbReference>
<dbReference type="InterPro" id="IPR006195">
    <property type="entry name" value="aa-tRNA-synth_II"/>
</dbReference>
<evidence type="ECO:0000256" key="9">
    <source>
        <dbReference type="ARBA" id="ARBA00022840"/>
    </source>
</evidence>
<dbReference type="EMBL" id="JADING010000071">
    <property type="protein sequence ID" value="MBO8414348.1"/>
    <property type="molecule type" value="Genomic_DNA"/>
</dbReference>
<dbReference type="PANTHER" id="PTHR11451:SF44">
    <property type="entry name" value="THREONINE--TRNA LIGASE, CHLOROPLASTIC_MITOCHONDRIAL 2"/>
    <property type="match status" value="1"/>
</dbReference>
<keyword evidence="8" id="KW-0862">Zinc</keyword>
<reference evidence="17" key="2">
    <citation type="journal article" date="2021" name="PeerJ">
        <title>Extensive microbial diversity within the chicken gut microbiome revealed by metagenomics and culture.</title>
        <authorList>
            <person name="Gilroy R."/>
            <person name="Ravi A."/>
            <person name="Getino M."/>
            <person name="Pursley I."/>
            <person name="Horton D.L."/>
            <person name="Alikhan N.F."/>
            <person name="Baker D."/>
            <person name="Gharbi K."/>
            <person name="Hall N."/>
            <person name="Watson M."/>
            <person name="Adriaenssens E.M."/>
            <person name="Foster-Nyarko E."/>
            <person name="Jarju S."/>
            <person name="Secka A."/>
            <person name="Antonio M."/>
            <person name="Oren A."/>
            <person name="Chaudhuri R.R."/>
            <person name="La Ragione R."/>
            <person name="Hildebrand F."/>
            <person name="Pallen M.J."/>
        </authorList>
    </citation>
    <scope>NUCLEOTIDE SEQUENCE</scope>
    <source>
        <strain evidence="17">1748</strain>
    </source>
</reference>
<dbReference type="GO" id="GO:0046872">
    <property type="term" value="F:metal ion binding"/>
    <property type="evidence" value="ECO:0007669"/>
    <property type="project" value="UniProtKB-KW"/>
</dbReference>
<evidence type="ECO:0000256" key="6">
    <source>
        <dbReference type="ARBA" id="ARBA00022723"/>
    </source>
</evidence>
<sequence length="388" mass="44622">MKLTLTDGSVREFENGLTGKEIASKIAISLGKSCLGFVLNGEIHDLRDTVDTDGTFEVITEKDNRALDILNHSCAHVLASAVQHLYPDAEFAFGPAIEEGFYYDIHFSSPISDKDFSKIEEEMKKIVHAKLPFVRKDISVQEAEEIFKDQHMKLEHAKELEGQLTIYSDGDFTDLCKGPHVPDTSYCKAFKLLSIAGAYFKGDKDNEQLTRIYGTCFFKKEDLDNHLKILEERKQSDHRRLGKEMNMFMISEFGPGLPFWLPNGMLFRKELENFWLDLQLKNDYNVIQSPIILSKELWETSGHWDHYKENMYLTHVDEKEFAIKPMNCPGAILVYKNSQHSYRDLPYRIAELGLVHRHEASGALNGLFRVRSFTQDDAHIFLTLDQIE</sequence>
<dbReference type="GO" id="GO:0140096">
    <property type="term" value="F:catalytic activity, acting on a protein"/>
    <property type="evidence" value="ECO:0007669"/>
    <property type="project" value="UniProtKB-ARBA"/>
</dbReference>
<keyword evidence="6" id="KW-0479">Metal-binding</keyword>
<dbReference type="Gene3D" id="3.30.54.20">
    <property type="match status" value="1"/>
</dbReference>
<dbReference type="InterPro" id="IPR045864">
    <property type="entry name" value="aa-tRNA-synth_II/BPL/LPL"/>
</dbReference>
<keyword evidence="4" id="KW-0820">tRNA-binding</keyword>
<feature type="domain" description="Aminoacyl-transfer RNA synthetases class-II family profile" evidence="15">
    <location>
        <begin position="224"/>
        <end position="388"/>
    </location>
</feature>
<dbReference type="Proteomes" id="UP000823629">
    <property type="component" value="Unassembled WGS sequence"/>
</dbReference>
<gene>
    <name evidence="17" type="primary">thrS</name>
    <name evidence="17" type="ORF">IAC78_02590</name>
</gene>
<dbReference type="SUPFAM" id="SSF81271">
    <property type="entry name" value="TGS-like"/>
    <property type="match status" value="1"/>
</dbReference>
<keyword evidence="5 17" id="KW-0436">Ligase</keyword>
<dbReference type="PROSITE" id="PS50862">
    <property type="entry name" value="AA_TRNA_LIGASE_II"/>
    <property type="match status" value="1"/>
</dbReference>
<dbReference type="InterPro" id="IPR012947">
    <property type="entry name" value="tRNA_SAD"/>
</dbReference>
<dbReference type="AlphaFoldDB" id="A0A9D9D9H5"/>
<dbReference type="GO" id="GO:0006435">
    <property type="term" value="P:threonyl-tRNA aminoacylation"/>
    <property type="evidence" value="ECO:0007669"/>
    <property type="project" value="UniProtKB-UniRule"/>
</dbReference>
<evidence type="ECO:0000256" key="5">
    <source>
        <dbReference type="ARBA" id="ARBA00022598"/>
    </source>
</evidence>
<dbReference type="GO" id="GO:0000049">
    <property type="term" value="F:tRNA binding"/>
    <property type="evidence" value="ECO:0007669"/>
    <property type="project" value="UniProtKB-KW"/>
</dbReference>
<proteinExistence type="inferred from homology"/>
<dbReference type="SUPFAM" id="SSF55186">
    <property type="entry name" value="ThrRS/AlaRS common domain"/>
    <property type="match status" value="1"/>
</dbReference>
<keyword evidence="12" id="KW-0030">Aminoacyl-tRNA synthetase</keyword>
<dbReference type="PANTHER" id="PTHR11451">
    <property type="entry name" value="THREONINE-TRNA LIGASE"/>
    <property type="match status" value="1"/>
</dbReference>
<dbReference type="FunFam" id="3.30.980.10:FF:000005">
    <property type="entry name" value="Threonyl-tRNA synthetase, mitochondrial"/>
    <property type="match status" value="1"/>
</dbReference>
<evidence type="ECO:0000256" key="8">
    <source>
        <dbReference type="ARBA" id="ARBA00022833"/>
    </source>
</evidence>
<evidence type="ECO:0000256" key="11">
    <source>
        <dbReference type="ARBA" id="ARBA00022917"/>
    </source>
</evidence>
<dbReference type="GO" id="GO:0005737">
    <property type="term" value="C:cytoplasm"/>
    <property type="evidence" value="ECO:0007669"/>
    <property type="project" value="UniProtKB-UniRule"/>
</dbReference>